<proteinExistence type="predicted"/>
<dbReference type="EMBL" id="LKHS01000010">
    <property type="protein sequence ID" value="KQH85411.1"/>
    <property type="molecule type" value="Genomic_DNA"/>
</dbReference>
<dbReference type="PANTHER" id="PTHR10434">
    <property type="entry name" value="1-ACYL-SN-GLYCEROL-3-PHOSPHATE ACYLTRANSFERASE"/>
    <property type="match status" value="1"/>
</dbReference>
<dbReference type="SUPFAM" id="SSF69593">
    <property type="entry name" value="Glycerol-3-phosphate (1)-acyltransferase"/>
    <property type="match status" value="1"/>
</dbReference>
<evidence type="ECO:0000256" key="2">
    <source>
        <dbReference type="ARBA" id="ARBA00022679"/>
    </source>
</evidence>
<dbReference type="GO" id="GO:0003841">
    <property type="term" value="F:1-acylglycerol-3-phosphate O-acyltransferase activity"/>
    <property type="evidence" value="ECO:0007669"/>
    <property type="project" value="TreeGrafter"/>
</dbReference>
<keyword evidence="4" id="KW-1133">Transmembrane helix</keyword>
<evidence type="ECO:0000313" key="7">
    <source>
        <dbReference type="Proteomes" id="UP000051221"/>
    </source>
</evidence>
<sequence length="223" mass="24347">MARLLKLLFVLLIVKPLVFIGLGLNIIQRHNLPEQGPMIIAANHNSHLDTLVLLALFPIHMVHRVRPVAAADYFLANRFVAWLSLNVIGIIPIRRAPSASQRDAIFDACHAALNNNEILIIFPEGSRGEPEIMSGLKKGIYHLVREHSGVAVLPVVMRGLGRSLPKGTAMLVPFNCDVVIGEPQTGFTSAQHFIDAMQTQYQQLAQHCITQTGSADALDGEAG</sequence>
<accession>A0A0Q2SD97</accession>
<organism evidence="6 7">
    <name type="scientific">Vibrio furnissii</name>
    <dbReference type="NCBI Taxonomy" id="29494"/>
    <lineage>
        <taxon>Bacteria</taxon>
        <taxon>Pseudomonadati</taxon>
        <taxon>Pseudomonadota</taxon>
        <taxon>Gammaproteobacteria</taxon>
        <taxon>Vibrionales</taxon>
        <taxon>Vibrionaceae</taxon>
        <taxon>Vibrio</taxon>
    </lineage>
</organism>
<dbReference type="InParanoid" id="A0A0Q2SD97"/>
<evidence type="ECO:0000259" key="5">
    <source>
        <dbReference type="SMART" id="SM00563"/>
    </source>
</evidence>
<dbReference type="Pfam" id="PF01553">
    <property type="entry name" value="Acyltransferase"/>
    <property type="match status" value="1"/>
</dbReference>
<dbReference type="Proteomes" id="UP000051221">
    <property type="component" value="Unassembled WGS sequence"/>
</dbReference>
<keyword evidence="7" id="KW-1185">Reference proteome</keyword>
<feature type="transmembrane region" description="Helical" evidence="4">
    <location>
        <begin position="7"/>
        <end position="27"/>
    </location>
</feature>
<protein>
    <submittedName>
        <fullName evidence="6">Glycerol acyltransferase</fullName>
    </submittedName>
</protein>
<keyword evidence="4" id="KW-0472">Membrane</keyword>
<dbReference type="PANTHER" id="PTHR10434:SF11">
    <property type="entry name" value="1-ACYL-SN-GLYCEROL-3-PHOSPHATE ACYLTRANSFERASE"/>
    <property type="match status" value="1"/>
</dbReference>
<reference evidence="6 7" key="1">
    <citation type="submission" date="2015-08" db="EMBL/GenBank/DDBJ databases">
        <title>Antibacterial properties of a collection of Vibrionaceae strains.</title>
        <authorList>
            <person name="Giubergia S."/>
        </authorList>
    </citation>
    <scope>NUCLEOTIDE SEQUENCE [LARGE SCALE GENOMIC DNA]</scope>
    <source>
        <strain evidence="6 7">S0821</strain>
    </source>
</reference>
<feature type="domain" description="Phospholipid/glycerol acyltransferase" evidence="5">
    <location>
        <begin position="38"/>
        <end position="160"/>
    </location>
</feature>
<dbReference type="RefSeq" id="WP_055466324.1">
    <property type="nucleotide sequence ID" value="NZ_LKHS01000010.1"/>
</dbReference>
<keyword evidence="2 6" id="KW-0808">Transferase</keyword>
<gene>
    <name evidence="6" type="ORF">AMR76_12955</name>
</gene>
<name>A0A0Q2SD97_VIBFU</name>
<evidence type="ECO:0000256" key="3">
    <source>
        <dbReference type="ARBA" id="ARBA00023315"/>
    </source>
</evidence>
<comment type="caution">
    <text evidence="6">The sequence shown here is derived from an EMBL/GenBank/DDBJ whole genome shotgun (WGS) entry which is preliminary data.</text>
</comment>
<dbReference type="CDD" id="cd07989">
    <property type="entry name" value="LPLAT_AGPAT-like"/>
    <property type="match status" value="1"/>
</dbReference>
<dbReference type="GO" id="GO:0006654">
    <property type="term" value="P:phosphatidic acid biosynthetic process"/>
    <property type="evidence" value="ECO:0007669"/>
    <property type="project" value="TreeGrafter"/>
</dbReference>
<dbReference type="SMART" id="SM00563">
    <property type="entry name" value="PlsC"/>
    <property type="match status" value="1"/>
</dbReference>
<evidence type="ECO:0000256" key="1">
    <source>
        <dbReference type="ARBA" id="ARBA00005189"/>
    </source>
</evidence>
<comment type="pathway">
    <text evidence="1">Lipid metabolism.</text>
</comment>
<dbReference type="InterPro" id="IPR002123">
    <property type="entry name" value="Plipid/glycerol_acylTrfase"/>
</dbReference>
<keyword evidence="3 6" id="KW-0012">Acyltransferase</keyword>
<keyword evidence="4" id="KW-0812">Transmembrane</keyword>
<dbReference type="AlphaFoldDB" id="A0A0Q2SD97"/>
<evidence type="ECO:0000313" key="6">
    <source>
        <dbReference type="EMBL" id="KQH85411.1"/>
    </source>
</evidence>
<evidence type="ECO:0000256" key="4">
    <source>
        <dbReference type="SAM" id="Phobius"/>
    </source>
</evidence>